<feature type="transmembrane region" description="Helical" evidence="1">
    <location>
        <begin position="33"/>
        <end position="52"/>
    </location>
</feature>
<keyword evidence="3" id="KW-1185">Reference proteome</keyword>
<name>A0A918SEP6_9FLAO</name>
<evidence type="ECO:0000313" key="3">
    <source>
        <dbReference type="Proteomes" id="UP000610456"/>
    </source>
</evidence>
<dbReference type="EMBL" id="BMXB01000004">
    <property type="protein sequence ID" value="GHA35228.1"/>
    <property type="molecule type" value="Genomic_DNA"/>
</dbReference>
<keyword evidence="1" id="KW-1133">Transmembrane helix</keyword>
<proteinExistence type="predicted"/>
<reference evidence="2" key="2">
    <citation type="submission" date="2020-09" db="EMBL/GenBank/DDBJ databases">
        <authorList>
            <person name="Sun Q."/>
            <person name="Kim S."/>
        </authorList>
    </citation>
    <scope>NUCLEOTIDE SEQUENCE</scope>
    <source>
        <strain evidence="2">KCTC 12719</strain>
    </source>
</reference>
<evidence type="ECO:0000256" key="1">
    <source>
        <dbReference type="SAM" id="Phobius"/>
    </source>
</evidence>
<accession>A0A918SEP6</accession>
<comment type="caution">
    <text evidence="2">The sequence shown here is derived from an EMBL/GenBank/DDBJ whole genome shotgun (WGS) entry which is preliminary data.</text>
</comment>
<dbReference type="AlphaFoldDB" id="A0A918SEP6"/>
<dbReference type="RefSeq" id="WP_189604195.1">
    <property type="nucleotide sequence ID" value="NZ_BMXB01000004.1"/>
</dbReference>
<gene>
    <name evidence="2" type="ORF">GCM10007103_15970</name>
</gene>
<organism evidence="2 3">
    <name type="scientific">Salinimicrobium marinum</name>
    <dbReference type="NCBI Taxonomy" id="680283"/>
    <lineage>
        <taxon>Bacteria</taxon>
        <taxon>Pseudomonadati</taxon>
        <taxon>Bacteroidota</taxon>
        <taxon>Flavobacteriia</taxon>
        <taxon>Flavobacteriales</taxon>
        <taxon>Flavobacteriaceae</taxon>
        <taxon>Salinimicrobium</taxon>
    </lineage>
</organism>
<keyword evidence="1" id="KW-0812">Transmembrane</keyword>
<evidence type="ECO:0000313" key="2">
    <source>
        <dbReference type="EMBL" id="GHA35228.1"/>
    </source>
</evidence>
<sequence>MKEVLVFTDLIFFPAFWILEVLGGPAGIFPVNWYILISAVTGCVIQEFIYWFELRHQIARGQAPPELTSTPYWIITICSILVFSLGSYFYFALNENRADLNFFTIAIFSAGFPRLFKGAVQQLGATPEKSRNKTFTAEPERKFGIKDYLMMRSDKR</sequence>
<feature type="transmembrane region" description="Helical" evidence="1">
    <location>
        <begin position="72"/>
        <end position="92"/>
    </location>
</feature>
<protein>
    <submittedName>
        <fullName evidence="2">Uncharacterized protein</fullName>
    </submittedName>
</protein>
<reference evidence="2" key="1">
    <citation type="journal article" date="2014" name="Int. J. Syst. Evol. Microbiol.">
        <title>Complete genome sequence of Corynebacterium casei LMG S-19264T (=DSM 44701T), isolated from a smear-ripened cheese.</title>
        <authorList>
            <consortium name="US DOE Joint Genome Institute (JGI-PGF)"/>
            <person name="Walter F."/>
            <person name="Albersmeier A."/>
            <person name="Kalinowski J."/>
            <person name="Ruckert C."/>
        </authorList>
    </citation>
    <scope>NUCLEOTIDE SEQUENCE</scope>
    <source>
        <strain evidence="2">KCTC 12719</strain>
    </source>
</reference>
<dbReference type="Proteomes" id="UP000610456">
    <property type="component" value="Unassembled WGS sequence"/>
</dbReference>
<keyword evidence="1" id="KW-0472">Membrane</keyword>